<proteinExistence type="predicted"/>
<dbReference type="Proteomes" id="UP001165960">
    <property type="component" value="Unassembled WGS sequence"/>
</dbReference>
<evidence type="ECO:0000313" key="1">
    <source>
        <dbReference type="EMBL" id="KAJ9061604.1"/>
    </source>
</evidence>
<reference evidence="1" key="1">
    <citation type="submission" date="2022-04" db="EMBL/GenBank/DDBJ databases">
        <title>Genome of the entomopathogenic fungus Entomophthora muscae.</title>
        <authorList>
            <person name="Elya C."/>
            <person name="Lovett B.R."/>
            <person name="Lee E."/>
            <person name="Macias A.M."/>
            <person name="Hajek A.E."/>
            <person name="De Bivort B.L."/>
            <person name="Kasson M.T."/>
            <person name="De Fine Licht H.H."/>
            <person name="Stajich J.E."/>
        </authorList>
    </citation>
    <scope>NUCLEOTIDE SEQUENCE</scope>
    <source>
        <strain evidence="1">Berkeley</strain>
    </source>
</reference>
<evidence type="ECO:0000313" key="2">
    <source>
        <dbReference type="Proteomes" id="UP001165960"/>
    </source>
</evidence>
<organism evidence="1 2">
    <name type="scientific">Entomophthora muscae</name>
    <dbReference type="NCBI Taxonomy" id="34485"/>
    <lineage>
        <taxon>Eukaryota</taxon>
        <taxon>Fungi</taxon>
        <taxon>Fungi incertae sedis</taxon>
        <taxon>Zoopagomycota</taxon>
        <taxon>Entomophthoromycotina</taxon>
        <taxon>Entomophthoromycetes</taxon>
        <taxon>Entomophthorales</taxon>
        <taxon>Entomophthoraceae</taxon>
        <taxon>Entomophthora</taxon>
    </lineage>
</organism>
<gene>
    <name evidence="1" type="ORF">DSO57_1018920</name>
</gene>
<name>A0ACC2SH58_9FUNG</name>
<sequence length="229" mass="25931">MKTLFDRDVDLWFQFRHTPLVDAMIDTVQTNKFLNVTFTIDEELFTPASFLKTRFYRYMNFYSSYTPPLQEQCPEPTEFIPGLIPEKIALMTNGICFGACTLLVSEVTSLPQVRTFKVGGMAHSIARLASSADNSHPDLTQIIRTLPPNKEPSKYMELKPFASASQLTVPVRMYIHNPGTSSPSEPILAHRHIAHRATSLPLHAWDKISRILHNPYPTVDPYPAIPSDK</sequence>
<dbReference type="EMBL" id="QTSX02005054">
    <property type="protein sequence ID" value="KAJ9061604.1"/>
    <property type="molecule type" value="Genomic_DNA"/>
</dbReference>
<protein>
    <submittedName>
        <fullName evidence="1">Uncharacterized protein</fullName>
    </submittedName>
</protein>
<keyword evidence="2" id="KW-1185">Reference proteome</keyword>
<comment type="caution">
    <text evidence="1">The sequence shown here is derived from an EMBL/GenBank/DDBJ whole genome shotgun (WGS) entry which is preliminary data.</text>
</comment>
<accession>A0ACC2SH58</accession>